<name>A0A6J5LWJ9_9CAUD</name>
<sequence>MKIIKIVFGAVGEFFSAVSLASYAAHQARNNQTKQAQSHYID</sequence>
<gene>
    <name evidence="1" type="ORF">UFOVP328_405</name>
</gene>
<evidence type="ECO:0000313" key="1">
    <source>
        <dbReference type="EMBL" id="CAB4138212.1"/>
    </source>
</evidence>
<organism evidence="1">
    <name type="scientific">uncultured Caudovirales phage</name>
    <dbReference type="NCBI Taxonomy" id="2100421"/>
    <lineage>
        <taxon>Viruses</taxon>
        <taxon>Duplodnaviria</taxon>
        <taxon>Heunggongvirae</taxon>
        <taxon>Uroviricota</taxon>
        <taxon>Caudoviricetes</taxon>
        <taxon>Peduoviridae</taxon>
        <taxon>Maltschvirus</taxon>
        <taxon>Maltschvirus maltsch</taxon>
    </lineage>
</organism>
<protein>
    <submittedName>
        <fullName evidence="1">Uncharacterized protein</fullName>
    </submittedName>
</protein>
<accession>A0A6J5LWJ9</accession>
<dbReference type="EMBL" id="LR796341">
    <property type="protein sequence ID" value="CAB4138212.1"/>
    <property type="molecule type" value="Genomic_DNA"/>
</dbReference>
<proteinExistence type="predicted"/>
<reference evidence="1" key="1">
    <citation type="submission" date="2020-04" db="EMBL/GenBank/DDBJ databases">
        <authorList>
            <person name="Chiriac C."/>
            <person name="Salcher M."/>
            <person name="Ghai R."/>
            <person name="Kavagutti S V."/>
        </authorList>
    </citation>
    <scope>NUCLEOTIDE SEQUENCE</scope>
</reference>